<feature type="transmembrane region" description="Helical" evidence="1">
    <location>
        <begin position="79"/>
        <end position="101"/>
    </location>
</feature>
<organism evidence="2 3">
    <name type="scientific">Sphingomonas trueperi</name>
    <dbReference type="NCBI Taxonomy" id="53317"/>
    <lineage>
        <taxon>Bacteria</taxon>
        <taxon>Pseudomonadati</taxon>
        <taxon>Pseudomonadota</taxon>
        <taxon>Alphaproteobacteria</taxon>
        <taxon>Sphingomonadales</taxon>
        <taxon>Sphingomonadaceae</taxon>
        <taxon>Sphingomonas</taxon>
    </lineage>
</organism>
<dbReference type="Pfam" id="PF03203">
    <property type="entry name" value="MerC"/>
    <property type="match status" value="1"/>
</dbReference>
<dbReference type="AlphaFoldDB" id="A0A7X5XXP6"/>
<gene>
    <name evidence="2" type="ORF">GGR89_001560</name>
</gene>
<dbReference type="Proteomes" id="UP000531251">
    <property type="component" value="Unassembled WGS sequence"/>
</dbReference>
<feature type="transmembrane region" description="Helical" evidence="1">
    <location>
        <begin position="53"/>
        <end position="72"/>
    </location>
</feature>
<dbReference type="RefSeq" id="WP_125974505.1">
    <property type="nucleotide sequence ID" value="NZ_BAAADY010000012.1"/>
</dbReference>
<protein>
    <recommendedName>
        <fullName evidence="4">MerC mercury resistance protein</fullName>
    </recommendedName>
</protein>
<evidence type="ECO:0000313" key="2">
    <source>
        <dbReference type="EMBL" id="NJB97254.1"/>
    </source>
</evidence>
<keyword evidence="3" id="KW-1185">Reference proteome</keyword>
<accession>A0A7X5XXP6</accession>
<dbReference type="InterPro" id="IPR004891">
    <property type="entry name" value="Mercury-R_MerC"/>
</dbReference>
<name>A0A7X5XXP6_9SPHN</name>
<evidence type="ECO:0000313" key="3">
    <source>
        <dbReference type="Proteomes" id="UP000531251"/>
    </source>
</evidence>
<evidence type="ECO:0008006" key="4">
    <source>
        <dbReference type="Google" id="ProtNLM"/>
    </source>
</evidence>
<dbReference type="EMBL" id="JAATJB010000003">
    <property type="protein sequence ID" value="NJB97254.1"/>
    <property type="molecule type" value="Genomic_DNA"/>
</dbReference>
<keyword evidence="1" id="KW-1133">Transmembrane helix</keyword>
<dbReference type="GO" id="GO:0016020">
    <property type="term" value="C:membrane"/>
    <property type="evidence" value="ECO:0007669"/>
    <property type="project" value="InterPro"/>
</dbReference>
<keyword evidence="1" id="KW-0472">Membrane</keyword>
<sequence>MVQDERRAAAGWQGRLDGLGICASALCLLHCLVLPLLLAALPALAARLGPHDSLHWLVLAIALPTGAIALGGGWRRHRAAAPLILGVIGLASLAAGVALPMRELFETGLTVAGSLLLAGAHLANWRRRAGPLAWRRRCDLAC</sequence>
<proteinExistence type="predicted"/>
<evidence type="ECO:0000256" key="1">
    <source>
        <dbReference type="SAM" id="Phobius"/>
    </source>
</evidence>
<feature type="transmembrane region" description="Helical" evidence="1">
    <location>
        <begin position="107"/>
        <end position="125"/>
    </location>
</feature>
<comment type="caution">
    <text evidence="2">The sequence shown here is derived from an EMBL/GenBank/DDBJ whole genome shotgun (WGS) entry which is preliminary data.</text>
</comment>
<feature type="transmembrane region" description="Helical" evidence="1">
    <location>
        <begin position="21"/>
        <end position="41"/>
    </location>
</feature>
<keyword evidence="1" id="KW-0812">Transmembrane</keyword>
<dbReference type="GO" id="GO:0015097">
    <property type="term" value="F:mercury ion transmembrane transporter activity"/>
    <property type="evidence" value="ECO:0007669"/>
    <property type="project" value="InterPro"/>
</dbReference>
<reference evidence="2 3" key="1">
    <citation type="submission" date="2020-03" db="EMBL/GenBank/DDBJ databases">
        <title>Genomic Encyclopedia of Type Strains, Phase IV (KMG-IV): sequencing the most valuable type-strain genomes for metagenomic binning, comparative biology and taxonomic classification.</title>
        <authorList>
            <person name="Goeker M."/>
        </authorList>
    </citation>
    <scope>NUCLEOTIDE SEQUENCE [LARGE SCALE GENOMIC DNA]</scope>
    <source>
        <strain evidence="2 3">DSM 7225</strain>
    </source>
</reference>